<gene>
    <name evidence="3" type="ORF">SAMN05216551_105257</name>
</gene>
<dbReference type="PANTHER" id="PTHR31528:SF15">
    <property type="entry name" value="RIBOFLAVIN-BINDING PROTEIN RIBY"/>
    <property type="match status" value="1"/>
</dbReference>
<evidence type="ECO:0000259" key="2">
    <source>
        <dbReference type="Pfam" id="PF09084"/>
    </source>
</evidence>
<dbReference type="AlphaFoldDB" id="A0A1H2PPG8"/>
<dbReference type="PANTHER" id="PTHR31528">
    <property type="entry name" value="4-AMINO-5-HYDROXYMETHYL-2-METHYLPYRIMIDINE PHOSPHATE SYNTHASE THI11-RELATED"/>
    <property type="match status" value="1"/>
</dbReference>
<evidence type="ECO:0000256" key="1">
    <source>
        <dbReference type="SAM" id="SignalP"/>
    </source>
</evidence>
<dbReference type="EMBL" id="FNLO01000005">
    <property type="protein sequence ID" value="SDV48639.1"/>
    <property type="molecule type" value="Genomic_DNA"/>
</dbReference>
<dbReference type="InterPro" id="IPR015168">
    <property type="entry name" value="SsuA/THI5"/>
</dbReference>
<feature type="chain" id="PRO_5017439972" evidence="1">
    <location>
        <begin position="37"/>
        <end position="336"/>
    </location>
</feature>
<evidence type="ECO:0000313" key="4">
    <source>
        <dbReference type="Proteomes" id="UP000243719"/>
    </source>
</evidence>
<sequence length="336" mass="35717">MTFQAKLGSMWSLGRSALLMGGVAAALGTASTGAYAQNQAITYLLPAPASAVAFAPLMLAQKKGYFEQAGLTVRFVSVQGGADVGKQLAAGNGDLGGALGDTPIVLRPNGVKVKGVALLGGRTLHQLMIRSDRNVKNLTDLKGKTLTVIAYQDTSFYAAQAVLARAGLTRQDVAIQAAGPTGVWQQVAEGKADGLVGAPEWGIQIEQQGVKVDWKSTDTFFPGMAQAIMASDETIAKRPDMVKKFVGAVVRSLNEIKADPKAAAVAYTEAVPSYKGQEAFVEKVLTYYVKTVYPNQSKTGAFDPDRVSKLQDYYASKDIIRSKSPVNDLFTNQFVQ</sequence>
<proteinExistence type="predicted"/>
<feature type="signal peptide" evidence="1">
    <location>
        <begin position="1"/>
        <end position="36"/>
    </location>
</feature>
<dbReference type="SUPFAM" id="SSF53850">
    <property type="entry name" value="Periplasmic binding protein-like II"/>
    <property type="match status" value="1"/>
</dbReference>
<feature type="domain" description="SsuA/THI5-like" evidence="2">
    <location>
        <begin position="54"/>
        <end position="263"/>
    </location>
</feature>
<organism evidence="3 4">
    <name type="scientific">Chitinasiproducens palmae</name>
    <dbReference type="NCBI Taxonomy" id="1770053"/>
    <lineage>
        <taxon>Bacteria</taxon>
        <taxon>Pseudomonadati</taxon>
        <taxon>Pseudomonadota</taxon>
        <taxon>Betaproteobacteria</taxon>
        <taxon>Burkholderiales</taxon>
        <taxon>Burkholderiaceae</taxon>
        <taxon>Chitinasiproducens</taxon>
    </lineage>
</organism>
<protein>
    <submittedName>
        <fullName evidence="3">NitT/TauT family transport system substrate-binding protein</fullName>
    </submittedName>
</protein>
<dbReference type="Pfam" id="PF09084">
    <property type="entry name" value="NMT1"/>
    <property type="match status" value="1"/>
</dbReference>
<keyword evidence="1" id="KW-0732">Signal</keyword>
<dbReference type="Gene3D" id="3.40.190.10">
    <property type="entry name" value="Periplasmic binding protein-like II"/>
    <property type="match status" value="2"/>
</dbReference>
<name>A0A1H2PPG8_9BURK</name>
<dbReference type="InterPro" id="IPR027939">
    <property type="entry name" value="NMT1/THI5"/>
</dbReference>
<dbReference type="STRING" id="1770053.SAMN05216551_105257"/>
<keyword evidence="4" id="KW-1185">Reference proteome</keyword>
<reference evidence="4" key="1">
    <citation type="submission" date="2016-09" db="EMBL/GenBank/DDBJ databases">
        <authorList>
            <person name="Varghese N."/>
            <person name="Submissions S."/>
        </authorList>
    </citation>
    <scope>NUCLEOTIDE SEQUENCE [LARGE SCALE GENOMIC DNA]</scope>
    <source>
        <strain evidence="4">JS23</strain>
    </source>
</reference>
<dbReference type="Proteomes" id="UP000243719">
    <property type="component" value="Unassembled WGS sequence"/>
</dbReference>
<dbReference type="GO" id="GO:0009228">
    <property type="term" value="P:thiamine biosynthetic process"/>
    <property type="evidence" value="ECO:0007669"/>
    <property type="project" value="InterPro"/>
</dbReference>
<evidence type="ECO:0000313" key="3">
    <source>
        <dbReference type="EMBL" id="SDV48639.1"/>
    </source>
</evidence>
<accession>A0A1H2PPG8</accession>